<dbReference type="Pfam" id="PF01757">
    <property type="entry name" value="Acyl_transf_3"/>
    <property type="match status" value="1"/>
</dbReference>
<feature type="transmembrane region" description="Helical" evidence="1">
    <location>
        <begin position="488"/>
        <end position="505"/>
    </location>
</feature>
<gene>
    <name evidence="4" type="ORF">CINC_LOCUS8405</name>
</gene>
<feature type="signal peptide" evidence="2">
    <location>
        <begin position="1"/>
        <end position="17"/>
    </location>
</feature>
<feature type="transmembrane region" description="Helical" evidence="1">
    <location>
        <begin position="434"/>
        <end position="453"/>
    </location>
</feature>
<dbReference type="EMBL" id="LR824029">
    <property type="protein sequence ID" value="CAH0598764.1"/>
    <property type="molecule type" value="Genomic_DNA"/>
</dbReference>
<feature type="transmembrane region" description="Helical" evidence="1">
    <location>
        <begin position="261"/>
        <end position="284"/>
    </location>
</feature>
<feature type="transmembrane region" description="Helical" evidence="1">
    <location>
        <begin position="304"/>
        <end position="324"/>
    </location>
</feature>
<evidence type="ECO:0000256" key="1">
    <source>
        <dbReference type="SAM" id="Phobius"/>
    </source>
</evidence>
<feature type="transmembrane region" description="Helical" evidence="1">
    <location>
        <begin position="626"/>
        <end position="647"/>
    </location>
</feature>
<protein>
    <recommendedName>
        <fullName evidence="3">Nose resistant-to-fluoxetine protein N-terminal domain-containing protein</fullName>
    </recommendedName>
</protein>
<keyword evidence="1" id="KW-0472">Membrane</keyword>
<dbReference type="OrthoDB" id="10026250at2759"/>
<feature type="transmembrane region" description="Helical" evidence="1">
    <location>
        <begin position="406"/>
        <end position="425"/>
    </location>
</feature>
<dbReference type="SMART" id="SM00703">
    <property type="entry name" value="NRF"/>
    <property type="match status" value="1"/>
</dbReference>
<feature type="transmembrane region" description="Helical" evidence="1">
    <location>
        <begin position="199"/>
        <end position="220"/>
    </location>
</feature>
<dbReference type="Pfam" id="PF20146">
    <property type="entry name" value="NRF"/>
    <property type="match status" value="1"/>
</dbReference>
<dbReference type="PANTHER" id="PTHR11161:SF0">
    <property type="entry name" value="O-ACYLTRANSFERASE LIKE PROTEIN"/>
    <property type="match status" value="1"/>
</dbReference>
<keyword evidence="2" id="KW-0732">Signal</keyword>
<accession>A0A9P0BXG2</accession>
<feature type="domain" description="Nose resistant-to-fluoxetine protein N-terminal" evidence="3">
    <location>
        <begin position="44"/>
        <end position="185"/>
    </location>
</feature>
<dbReference type="AlphaFoldDB" id="A0A9P0BXG2"/>
<sequence>MKILVVLLVYLLSENTAETVLNNDVTTIDLVLKGLNNQSWEADESPCLDDTKLILNNARNYTVWAVWVWNSMQNLVGTFYGSPYNLGNYDQCLDAPTISSNIRTQYCLSEVKLTGKVFEDAEISVMGSTEPFLSTKTKIGRSFNQVTWGTCLPATCKHHSISKILKALYLANPITPSVPEISVESCTIAGRDTEFDQGFYWFILLITSLVAMAVYSTYYFQVNSPKSRVSEKHSVLNAFCLSQNWTSLTKKSKHEINFLNLLKLSVAILAVTVHTTFFEIMAPYSNGVKFDEFLMDTGNLLSSAAKHIDLPVDVFIMISGLLLVTGFMEKRKSPLVGLVNRYFRLMTTYAVIMFFMSSVSMHTGDGPVWKRYMGKEQKACSDNWLVSLFMLNNFINSDNICLIVSWYIPCDYQLAVMGTILYIVWQKNKTVGKVVTIAAVITGFLTPAIVTYVKKLPGLVLYHDIEKIVDFRKNEVYLDTYIRFYNRTGPYFIGMAMGYILHVYKPKDYRHTISKKASIILLAIASLISIKIISSPLSWSTLEYDHLSAAIFTLFRRNLWALSTCMAVVVVEYGHIGFIRKFIDWHLITILSRLTFGIYLTHSLVIQQYLYSRRNLGQFDLIYSEFILAVGFFVISLLLSILLYLFVEAPINNVVNLIINRTKDERNLTVDETQTNGIKDKNT</sequence>
<keyword evidence="1" id="KW-0812">Transmembrane</keyword>
<feature type="transmembrane region" description="Helical" evidence="1">
    <location>
        <begin position="517"/>
        <end position="539"/>
    </location>
</feature>
<evidence type="ECO:0000256" key="2">
    <source>
        <dbReference type="SAM" id="SignalP"/>
    </source>
</evidence>
<evidence type="ECO:0000259" key="3">
    <source>
        <dbReference type="SMART" id="SM00703"/>
    </source>
</evidence>
<keyword evidence="5" id="KW-1185">Reference proteome</keyword>
<dbReference type="PANTHER" id="PTHR11161">
    <property type="entry name" value="O-ACYLTRANSFERASE"/>
    <property type="match status" value="1"/>
</dbReference>
<name>A0A9P0BXG2_CHRIL</name>
<dbReference type="Proteomes" id="UP001154114">
    <property type="component" value="Chromosome 26"/>
</dbReference>
<dbReference type="GO" id="GO:0016747">
    <property type="term" value="F:acyltransferase activity, transferring groups other than amino-acyl groups"/>
    <property type="evidence" value="ECO:0007669"/>
    <property type="project" value="InterPro"/>
</dbReference>
<keyword evidence="1" id="KW-1133">Transmembrane helix</keyword>
<dbReference type="InterPro" id="IPR002656">
    <property type="entry name" value="Acyl_transf_3_dom"/>
</dbReference>
<evidence type="ECO:0000313" key="4">
    <source>
        <dbReference type="EMBL" id="CAH0598764.1"/>
    </source>
</evidence>
<evidence type="ECO:0000313" key="5">
    <source>
        <dbReference type="Proteomes" id="UP001154114"/>
    </source>
</evidence>
<dbReference type="InterPro" id="IPR052728">
    <property type="entry name" value="O2_lipid_transport_reg"/>
</dbReference>
<proteinExistence type="predicted"/>
<feature type="chain" id="PRO_5040413486" description="Nose resistant-to-fluoxetine protein N-terminal domain-containing protein" evidence="2">
    <location>
        <begin position="18"/>
        <end position="683"/>
    </location>
</feature>
<feature type="transmembrane region" description="Helical" evidence="1">
    <location>
        <begin position="345"/>
        <end position="363"/>
    </location>
</feature>
<dbReference type="InterPro" id="IPR006621">
    <property type="entry name" value="Nose-resist-to-fluoxetine_N"/>
</dbReference>
<feature type="transmembrane region" description="Helical" evidence="1">
    <location>
        <begin position="559"/>
        <end position="578"/>
    </location>
</feature>
<feature type="transmembrane region" description="Helical" evidence="1">
    <location>
        <begin position="585"/>
        <end position="606"/>
    </location>
</feature>
<organism evidence="4 5">
    <name type="scientific">Chrysodeixis includens</name>
    <name type="common">Soybean looper</name>
    <name type="synonym">Pseudoplusia includens</name>
    <dbReference type="NCBI Taxonomy" id="689277"/>
    <lineage>
        <taxon>Eukaryota</taxon>
        <taxon>Metazoa</taxon>
        <taxon>Ecdysozoa</taxon>
        <taxon>Arthropoda</taxon>
        <taxon>Hexapoda</taxon>
        <taxon>Insecta</taxon>
        <taxon>Pterygota</taxon>
        <taxon>Neoptera</taxon>
        <taxon>Endopterygota</taxon>
        <taxon>Lepidoptera</taxon>
        <taxon>Glossata</taxon>
        <taxon>Ditrysia</taxon>
        <taxon>Noctuoidea</taxon>
        <taxon>Noctuidae</taxon>
        <taxon>Plusiinae</taxon>
        <taxon>Chrysodeixis</taxon>
    </lineage>
</organism>
<reference evidence="4" key="1">
    <citation type="submission" date="2021-12" db="EMBL/GenBank/DDBJ databases">
        <authorList>
            <person name="King R."/>
        </authorList>
    </citation>
    <scope>NUCLEOTIDE SEQUENCE</scope>
</reference>